<dbReference type="PANTHER" id="PTHR30511">
    <property type="entry name" value="ALANINE RACEMASE"/>
    <property type="match status" value="1"/>
</dbReference>
<organism evidence="5 6">
    <name type="scientific">Roseibacillus persicicus</name>
    <dbReference type="NCBI Taxonomy" id="454148"/>
    <lineage>
        <taxon>Bacteria</taxon>
        <taxon>Pseudomonadati</taxon>
        <taxon>Verrucomicrobiota</taxon>
        <taxon>Verrucomicrobiia</taxon>
        <taxon>Verrucomicrobiales</taxon>
        <taxon>Verrucomicrobiaceae</taxon>
        <taxon>Roseibacillus</taxon>
    </lineage>
</organism>
<dbReference type="Gene3D" id="3.20.20.10">
    <property type="entry name" value="Alanine racemase"/>
    <property type="match status" value="1"/>
</dbReference>
<dbReference type="EMBL" id="BMXI01000019">
    <property type="protein sequence ID" value="GHC65245.1"/>
    <property type="molecule type" value="Genomic_DNA"/>
</dbReference>
<evidence type="ECO:0000256" key="2">
    <source>
        <dbReference type="ARBA" id="ARBA00022898"/>
    </source>
</evidence>
<keyword evidence="2" id="KW-0663">Pyridoxal phosphate</keyword>
<comment type="cofactor">
    <cofactor evidence="1">
        <name>pyridoxal 5'-phosphate</name>
        <dbReference type="ChEBI" id="CHEBI:597326"/>
    </cofactor>
</comment>
<name>A0A918TVL8_9BACT</name>
<feature type="domain" description="Alanine racemase N-terminal" evidence="4">
    <location>
        <begin position="11"/>
        <end position="204"/>
    </location>
</feature>
<comment type="caution">
    <text evidence="5">The sequence shown here is derived from an EMBL/GenBank/DDBJ whole genome shotgun (WGS) entry which is preliminary data.</text>
</comment>
<evidence type="ECO:0000256" key="3">
    <source>
        <dbReference type="ARBA" id="ARBA00023235"/>
    </source>
</evidence>
<dbReference type="Proteomes" id="UP000644507">
    <property type="component" value="Unassembled WGS sequence"/>
</dbReference>
<dbReference type="InterPro" id="IPR001608">
    <property type="entry name" value="Ala_racemase_N"/>
</dbReference>
<dbReference type="GO" id="GO:0030170">
    <property type="term" value="F:pyridoxal phosphate binding"/>
    <property type="evidence" value="ECO:0007669"/>
    <property type="project" value="TreeGrafter"/>
</dbReference>
<dbReference type="SUPFAM" id="SSF51419">
    <property type="entry name" value="PLP-binding barrel"/>
    <property type="match status" value="1"/>
</dbReference>
<dbReference type="CDD" id="cd06815">
    <property type="entry name" value="PLPDE_III_AR_like_1"/>
    <property type="match status" value="1"/>
</dbReference>
<dbReference type="InterPro" id="IPR029066">
    <property type="entry name" value="PLP-binding_barrel"/>
</dbReference>
<reference evidence="5" key="2">
    <citation type="submission" date="2020-09" db="EMBL/GenBank/DDBJ databases">
        <authorList>
            <person name="Sun Q."/>
            <person name="Kim S."/>
        </authorList>
    </citation>
    <scope>NUCLEOTIDE SEQUENCE</scope>
    <source>
        <strain evidence="5">KCTC 12988</strain>
    </source>
</reference>
<evidence type="ECO:0000259" key="4">
    <source>
        <dbReference type="Pfam" id="PF01168"/>
    </source>
</evidence>
<evidence type="ECO:0000313" key="5">
    <source>
        <dbReference type="EMBL" id="GHC65245.1"/>
    </source>
</evidence>
<dbReference type="GO" id="GO:0008784">
    <property type="term" value="F:alanine racemase activity"/>
    <property type="evidence" value="ECO:0007669"/>
    <property type="project" value="TreeGrafter"/>
</dbReference>
<dbReference type="GO" id="GO:0005829">
    <property type="term" value="C:cytosol"/>
    <property type="evidence" value="ECO:0007669"/>
    <property type="project" value="TreeGrafter"/>
</dbReference>
<dbReference type="PANTHER" id="PTHR30511:SF3">
    <property type="entry name" value="LYSINE RACEMASE"/>
    <property type="match status" value="1"/>
</dbReference>
<sequence>MDRLHQRGISVTGVTKSTLGLPEIARTWLRAGVRGLGDSRLQNIQRMRAAHVSSTMTLLRSPMPSQANQVVTQTEVSLNTELDVITSLSKAAQKNNCVHGIVLMVELGDLREGIMPELLEKTVRTVLSLPNILFMGIGTNLACRSGVSPDATNMGQLSSLADSLDATFGPIVNTVSGGNSANLIWALSGNNTGRINNLRLGEALLLGCEPLHRTVIKGLHPSAITLFAEIIELKTKPAQPWGKLAQAAFGEVLPGSQRGTITQAILAIGRQDTDPDGLTPPPGIKILAASSDHLVVDVSNYRSSLQVGSEIPFQLDYSALLRAMTSPFISQILKKPDPNRIASKAGAFVSPLP</sequence>
<gene>
    <name evidence="5" type="ORF">GCM10007100_36220</name>
</gene>
<keyword evidence="6" id="KW-1185">Reference proteome</keyword>
<dbReference type="Pfam" id="PF01168">
    <property type="entry name" value="Ala_racemase_N"/>
    <property type="match status" value="1"/>
</dbReference>
<protein>
    <submittedName>
        <fullName evidence="5">Alanine racemase</fullName>
    </submittedName>
</protein>
<reference evidence="5" key="1">
    <citation type="journal article" date="2014" name="Int. J. Syst. Evol. Microbiol.">
        <title>Complete genome sequence of Corynebacterium casei LMG S-19264T (=DSM 44701T), isolated from a smear-ripened cheese.</title>
        <authorList>
            <consortium name="US DOE Joint Genome Institute (JGI-PGF)"/>
            <person name="Walter F."/>
            <person name="Albersmeier A."/>
            <person name="Kalinowski J."/>
            <person name="Ruckert C."/>
        </authorList>
    </citation>
    <scope>NUCLEOTIDE SEQUENCE</scope>
    <source>
        <strain evidence="5">KCTC 12988</strain>
    </source>
</reference>
<proteinExistence type="predicted"/>
<dbReference type="AlphaFoldDB" id="A0A918TVL8"/>
<keyword evidence="3" id="KW-0413">Isomerase</keyword>
<evidence type="ECO:0000256" key="1">
    <source>
        <dbReference type="ARBA" id="ARBA00001933"/>
    </source>
</evidence>
<evidence type="ECO:0000313" key="6">
    <source>
        <dbReference type="Proteomes" id="UP000644507"/>
    </source>
</evidence>
<dbReference type="InterPro" id="IPR000821">
    <property type="entry name" value="Ala_racemase"/>
</dbReference>
<accession>A0A918TVL8</accession>